<keyword evidence="3" id="KW-1185">Reference proteome</keyword>
<protein>
    <submittedName>
        <fullName evidence="2">Uncharacterized protein</fullName>
    </submittedName>
</protein>
<dbReference type="Proteomes" id="UP000230002">
    <property type="component" value="Unassembled WGS sequence"/>
</dbReference>
<proteinExistence type="predicted"/>
<evidence type="ECO:0000313" key="2">
    <source>
        <dbReference type="EMBL" id="PIL28290.1"/>
    </source>
</evidence>
<feature type="compositionally biased region" description="Polar residues" evidence="1">
    <location>
        <begin position="51"/>
        <end position="66"/>
    </location>
</feature>
<reference evidence="2 3" key="1">
    <citation type="journal article" date="2015" name="Sci. Rep.">
        <title>Chromosome-level genome map provides insights into diverse defense mechanisms in the medicinal fungus Ganoderma sinense.</title>
        <authorList>
            <person name="Zhu Y."/>
            <person name="Xu J."/>
            <person name="Sun C."/>
            <person name="Zhou S."/>
            <person name="Xu H."/>
            <person name="Nelson D.R."/>
            <person name="Qian J."/>
            <person name="Song J."/>
            <person name="Luo H."/>
            <person name="Xiang L."/>
            <person name="Li Y."/>
            <person name="Xu Z."/>
            <person name="Ji A."/>
            <person name="Wang L."/>
            <person name="Lu S."/>
            <person name="Hayward A."/>
            <person name="Sun W."/>
            <person name="Li X."/>
            <person name="Schwartz D.C."/>
            <person name="Wang Y."/>
            <person name="Chen S."/>
        </authorList>
    </citation>
    <scope>NUCLEOTIDE SEQUENCE [LARGE SCALE GENOMIC DNA]</scope>
    <source>
        <strain evidence="2 3">ZZ0214-1</strain>
    </source>
</reference>
<comment type="caution">
    <text evidence="2">The sequence shown here is derived from an EMBL/GenBank/DDBJ whole genome shotgun (WGS) entry which is preliminary data.</text>
</comment>
<accession>A0A2G8S3E0</accession>
<gene>
    <name evidence="2" type="ORF">GSI_09578</name>
</gene>
<dbReference type="EMBL" id="AYKW01000025">
    <property type="protein sequence ID" value="PIL28290.1"/>
    <property type="molecule type" value="Genomic_DNA"/>
</dbReference>
<sequence>MVPFVIQNILKYMPIMALQGLQAGRDHARRSSPPSSPEKRSARASPRSGMPVQTKNATNTGAHGAA</sequence>
<organism evidence="2 3">
    <name type="scientific">Ganoderma sinense ZZ0214-1</name>
    <dbReference type="NCBI Taxonomy" id="1077348"/>
    <lineage>
        <taxon>Eukaryota</taxon>
        <taxon>Fungi</taxon>
        <taxon>Dikarya</taxon>
        <taxon>Basidiomycota</taxon>
        <taxon>Agaricomycotina</taxon>
        <taxon>Agaricomycetes</taxon>
        <taxon>Polyporales</taxon>
        <taxon>Polyporaceae</taxon>
        <taxon>Ganoderma</taxon>
    </lineage>
</organism>
<dbReference type="AlphaFoldDB" id="A0A2G8S3E0"/>
<evidence type="ECO:0000313" key="3">
    <source>
        <dbReference type="Proteomes" id="UP000230002"/>
    </source>
</evidence>
<feature type="region of interest" description="Disordered" evidence="1">
    <location>
        <begin position="22"/>
        <end position="66"/>
    </location>
</feature>
<name>A0A2G8S3E0_9APHY</name>
<evidence type="ECO:0000256" key="1">
    <source>
        <dbReference type="SAM" id="MobiDB-lite"/>
    </source>
</evidence>